<proteinExistence type="predicted"/>
<dbReference type="OrthoDB" id="415411at2759"/>
<evidence type="ECO:0000256" key="5">
    <source>
        <dbReference type="SAM" id="Coils"/>
    </source>
</evidence>
<evidence type="ECO:0000313" key="8">
    <source>
        <dbReference type="Proteomes" id="UP000494165"/>
    </source>
</evidence>
<dbReference type="InterPro" id="IPR017850">
    <property type="entry name" value="Alkaline_phosphatase_core_sf"/>
</dbReference>
<keyword evidence="3 5" id="KW-0175">Coiled coil</keyword>
<comment type="caution">
    <text evidence="7">The sequence shown here is derived from an EMBL/GenBank/DDBJ whole genome shotgun (WGS) entry which is preliminary data.</text>
</comment>
<keyword evidence="2 4" id="KW-0040">ANK repeat</keyword>
<dbReference type="SUPFAM" id="SSF53649">
    <property type="entry name" value="Alkaline phosphatase-like"/>
    <property type="match status" value="1"/>
</dbReference>
<evidence type="ECO:0000256" key="2">
    <source>
        <dbReference type="ARBA" id="ARBA00023043"/>
    </source>
</evidence>
<evidence type="ECO:0000256" key="4">
    <source>
        <dbReference type="PROSITE-ProRule" id="PRU00023"/>
    </source>
</evidence>
<dbReference type="PROSITE" id="PS50088">
    <property type="entry name" value="ANK_REPEAT"/>
    <property type="match status" value="3"/>
</dbReference>
<feature type="repeat" description="ANK" evidence="4">
    <location>
        <begin position="923"/>
        <end position="955"/>
    </location>
</feature>
<evidence type="ECO:0000256" key="3">
    <source>
        <dbReference type="ARBA" id="ARBA00023054"/>
    </source>
</evidence>
<sequence length="1481" mass="164411">MSSCLVCCCGSFRPYHAHFMQRASPGRRAREKHGPHVRFERLQVVADPELTRPEPRECDGGETRVRQRVANDNWQASDFDLSGAQDDGAEQGKKMKQKCDCCPYGYHIDLDFVRFCEAVNTKASSAPSSKLRERRRQRQSMEVLLGITSPVVWQLEQQVECENTLAEELEERTVAEKLKDVVKEVNNSSSVLCRDALNKAVLDFEETLQLTNKKQEALPELPEENPVFASPSGLRVRRSPSTESLVSCSSDDVPLDNYHEVVTRKSLEYDTISIGSSVSGVSTGALQVVREQVAKSLEKMREMEESLKHIPILKSEVNVLKEEKRVMLLQMRAVEAERNKLAASLASMKPEPLPKPIKEIAKVQISKRDIGVDCAVLTRDVGVSHQYPKIRSSSTQADLAAPEVKTIVTPPAVPLRTSSRLSVERLKIESFTPEPVAAPEIKIPVQTRGTNTLAAFSKDSETSTELKMQQIYTERQLEEMLESHEKKIKRGEEALRAKLKVDKSVVAKPRMSDIGVTAEPKTKSVGVSDHTLKLTCDACNTPKKNVGVSTASLIPKPDYLNPQAMVRSKSSDHFNLRPKLRPMASKLTDTLGLICLQDSHTNTARVRTTDSSVHCKAATSEVGVSVMIEPAVTVKEVPAECKTCAARKSPPIIPRPESVSPLPTASLPSQIPRLASGRRFTSPPTKRPFNRQDTYTKLSVDISSETIPENGSESESTSPTSEVKLEGLTRNRVAVSSTSTEERSDDEGNQSYNPAAEPIYIISPQRVPRKKVEPSKEMRGAMKVMNDSLKRSPRSEVPSQLRAAVNIIQREWFKVSSTSTANPLDVEDYLDCFEDYSSELLEHIVNMTDDSGNTAMHYAVSNGNFDVVSILLDSKVCNVNQSNQAGYTSVMLVSLAEVKSETDAQVVQRLFQLSDVNVRAKQHGQTALMLAASHGKYSMASMLLAAGADVNIQDDDGSTALMCAAEHGHVDMVKLILSQTDIDAAITDHDGSTALNIAMEAGHRDVGVLLYAHQHFNSRSSSRTSSPYSTLKRKGKVRFATTMLVRFFCLNLLMALAAAQDATEKNKQPLVVLLLDGFRFDYLEKIAHRLGGFNEIVNNGVRAEWVTGIFPTLSYPSWTTLSTGVYPETHGILGNYFYSRQHDRQFLLESPNNETFWWDKAEPIWTTATKKGLRVATVLWSRSDVPVKGVLPEKSKGYVVAKGIKAVEKTLNTVVTYLQDGFDLVMAYGEFIDNVGHSYSPDSIEIENGVYEVGQKLENFFSELEKRGLKDKTNVLIVADHGMTKHRKFLYIYDSVPKDDILYVMDQGAVALVYLKEGKSPQQTYQALKSASNSIDVYLKEEIPKYFNYSSSPDCPDILVVAKFGFTIKGSSDNDYQKPEAWKDTTMRGLHGYYPNNTDMRTIFMGVGPGIKGKGVLVPPIDMVDIYQVYCNLLNIDPQPHNGTWSRVENFLVNNPPPKSDATIASSVPIILFISLFAMIY</sequence>
<name>A0A8S1C661_9INSE</name>
<dbReference type="CDD" id="cd16018">
    <property type="entry name" value="Enpp"/>
    <property type="match status" value="1"/>
</dbReference>
<dbReference type="Pfam" id="PF12796">
    <property type="entry name" value="Ank_2"/>
    <property type="match status" value="2"/>
</dbReference>
<dbReference type="GO" id="GO:0005737">
    <property type="term" value="C:cytoplasm"/>
    <property type="evidence" value="ECO:0007669"/>
    <property type="project" value="TreeGrafter"/>
</dbReference>
<protein>
    <submittedName>
        <fullName evidence="7">Uncharacterized protein</fullName>
    </submittedName>
</protein>
<keyword evidence="1" id="KW-0677">Repeat</keyword>
<accession>A0A8S1C661</accession>
<dbReference type="Gene3D" id="1.25.40.20">
    <property type="entry name" value="Ankyrin repeat-containing domain"/>
    <property type="match status" value="1"/>
</dbReference>
<dbReference type="Gene3D" id="3.40.720.10">
    <property type="entry name" value="Alkaline Phosphatase, subunit A"/>
    <property type="match status" value="1"/>
</dbReference>
<dbReference type="Pfam" id="PF12075">
    <property type="entry name" value="KN_motif"/>
    <property type="match status" value="1"/>
</dbReference>
<gene>
    <name evidence="7" type="ORF">CLODIP_2_CD02256</name>
</gene>
<dbReference type="InterPro" id="IPR002591">
    <property type="entry name" value="Phosphodiest/P_Trfase"/>
</dbReference>
<dbReference type="FunFam" id="1.25.40.20:FF:000243">
    <property type="entry name" value="Uncharacterized protein, isoform D"/>
    <property type="match status" value="1"/>
</dbReference>
<dbReference type="PANTHER" id="PTHR24168">
    <property type="entry name" value="KN MOTIF AND ANKYRIN REPEAT DOMAIN-CONTAINING"/>
    <property type="match status" value="1"/>
</dbReference>
<dbReference type="EMBL" id="CADEPI010000012">
    <property type="protein sequence ID" value="CAB3363324.1"/>
    <property type="molecule type" value="Genomic_DNA"/>
</dbReference>
<feature type="coiled-coil region" evidence="5">
    <location>
        <begin position="286"/>
        <end position="337"/>
    </location>
</feature>
<dbReference type="GO" id="GO:0005856">
    <property type="term" value="C:cytoskeleton"/>
    <property type="evidence" value="ECO:0007669"/>
    <property type="project" value="TreeGrafter"/>
</dbReference>
<dbReference type="PROSITE" id="PS50297">
    <property type="entry name" value="ANK_REP_REGION"/>
    <property type="match status" value="3"/>
</dbReference>
<dbReference type="PRINTS" id="PR01415">
    <property type="entry name" value="ANKYRIN"/>
</dbReference>
<dbReference type="PANTHER" id="PTHR24168:SF21">
    <property type="entry name" value="KANK, ISOFORM D"/>
    <property type="match status" value="1"/>
</dbReference>
<reference evidence="7 8" key="1">
    <citation type="submission" date="2020-04" db="EMBL/GenBank/DDBJ databases">
        <authorList>
            <person name="Alioto T."/>
            <person name="Alioto T."/>
            <person name="Gomez Garrido J."/>
        </authorList>
    </citation>
    <scope>NUCLEOTIDE SEQUENCE [LARGE SCALE GENOMIC DNA]</scope>
</reference>
<keyword evidence="8" id="KW-1185">Reference proteome</keyword>
<dbReference type="GO" id="GO:0030837">
    <property type="term" value="P:negative regulation of actin filament polymerization"/>
    <property type="evidence" value="ECO:0007669"/>
    <property type="project" value="InterPro"/>
</dbReference>
<feature type="repeat" description="ANK" evidence="4">
    <location>
        <begin position="851"/>
        <end position="873"/>
    </location>
</feature>
<dbReference type="InterPro" id="IPR047184">
    <property type="entry name" value="KANK1-4"/>
</dbReference>
<evidence type="ECO:0000313" key="7">
    <source>
        <dbReference type="EMBL" id="CAB3363324.1"/>
    </source>
</evidence>
<dbReference type="Proteomes" id="UP000494165">
    <property type="component" value="Unassembled WGS sequence"/>
</dbReference>
<dbReference type="SUPFAM" id="SSF48403">
    <property type="entry name" value="Ankyrin repeat"/>
    <property type="match status" value="1"/>
</dbReference>
<dbReference type="SMART" id="SM00248">
    <property type="entry name" value="ANK"/>
    <property type="match status" value="4"/>
</dbReference>
<organism evidence="7 8">
    <name type="scientific">Cloeon dipterum</name>
    <dbReference type="NCBI Taxonomy" id="197152"/>
    <lineage>
        <taxon>Eukaryota</taxon>
        <taxon>Metazoa</taxon>
        <taxon>Ecdysozoa</taxon>
        <taxon>Arthropoda</taxon>
        <taxon>Hexapoda</taxon>
        <taxon>Insecta</taxon>
        <taxon>Pterygota</taxon>
        <taxon>Palaeoptera</taxon>
        <taxon>Ephemeroptera</taxon>
        <taxon>Pisciforma</taxon>
        <taxon>Baetidae</taxon>
        <taxon>Cloeon</taxon>
    </lineage>
</organism>
<feature type="compositionally biased region" description="Low complexity" evidence="6">
    <location>
        <begin position="713"/>
        <end position="722"/>
    </location>
</feature>
<dbReference type="InterPro" id="IPR021939">
    <property type="entry name" value="KN_motif"/>
</dbReference>
<dbReference type="InterPro" id="IPR036770">
    <property type="entry name" value="Ankyrin_rpt-contain_sf"/>
</dbReference>
<feature type="compositionally biased region" description="Polar residues" evidence="6">
    <location>
        <begin position="691"/>
        <end position="711"/>
    </location>
</feature>
<evidence type="ECO:0000256" key="1">
    <source>
        <dbReference type="ARBA" id="ARBA00022737"/>
    </source>
</evidence>
<evidence type="ECO:0000256" key="6">
    <source>
        <dbReference type="SAM" id="MobiDB-lite"/>
    </source>
</evidence>
<dbReference type="Pfam" id="PF01663">
    <property type="entry name" value="Phosphodiest"/>
    <property type="match status" value="1"/>
</dbReference>
<feature type="repeat" description="ANK" evidence="4">
    <location>
        <begin position="956"/>
        <end position="978"/>
    </location>
</feature>
<dbReference type="InterPro" id="IPR002110">
    <property type="entry name" value="Ankyrin_rpt"/>
</dbReference>
<feature type="region of interest" description="Disordered" evidence="6">
    <location>
        <begin position="655"/>
        <end position="753"/>
    </location>
</feature>